<dbReference type="KEGG" id="sera:Ser39006_010070"/>
<dbReference type="SUPFAM" id="SSF103054">
    <property type="entry name" value="General secretion pathway protein M, EpsM"/>
    <property type="match status" value="1"/>
</dbReference>
<dbReference type="OrthoDB" id="6624834at2"/>
<reference evidence="13 14" key="1">
    <citation type="journal article" date="2013" name="Genome Announc.">
        <title>Draft genome sequence of Serratia sp. strain ATCC 39006, a model bacterium for analysis of the biosynthesis and regulation of prodigiosin, a carbapenem, and gas vesicles.</title>
        <authorList>
            <person name="Fineran P.C."/>
            <person name="Iglesias Cans M.C."/>
            <person name="Ramsay J.P."/>
            <person name="Wilf N.M."/>
            <person name="Cossyleon D."/>
            <person name="McNeil M.B."/>
            <person name="Williamson N.R."/>
            <person name="Monson R.E."/>
            <person name="Becher S.A."/>
            <person name="Stanton J.A."/>
            <person name="Brugger K."/>
            <person name="Brown S.D."/>
            <person name="Salmond G.P."/>
        </authorList>
    </citation>
    <scope>NUCLEOTIDE SEQUENCE [LARGE SCALE GENOMIC DNA]</scope>
    <source>
        <strain evidence="13">ATCC 39006</strain>
        <strain evidence="14">ATCC 39006 / SC 11482</strain>
    </source>
</reference>
<keyword evidence="3 10" id="KW-0813">Transport</keyword>
<evidence type="ECO:0000256" key="10">
    <source>
        <dbReference type="PIRNR" id="PIRNR006291"/>
    </source>
</evidence>
<keyword evidence="5 10" id="KW-0997">Cell inner membrane</keyword>
<evidence type="ECO:0000256" key="7">
    <source>
        <dbReference type="ARBA" id="ARBA00022927"/>
    </source>
</evidence>
<dbReference type="EMBL" id="CP025085">
    <property type="protein sequence ID" value="AUH00119.1"/>
    <property type="molecule type" value="Genomic_DNA"/>
</dbReference>
<comment type="similarity">
    <text evidence="2 10">Belongs to the GSP M family.</text>
</comment>
<evidence type="ECO:0000256" key="9">
    <source>
        <dbReference type="ARBA" id="ARBA00023136"/>
    </source>
</evidence>
<dbReference type="Pfam" id="PF04612">
    <property type="entry name" value="T2SSM"/>
    <property type="match status" value="1"/>
</dbReference>
<keyword evidence="7 10" id="KW-0653">Protein transport</keyword>
<dbReference type="RefSeq" id="WP_021016717.1">
    <property type="nucleotide sequence ID" value="NZ_CP025084.1"/>
</dbReference>
<dbReference type="GO" id="GO:0005886">
    <property type="term" value="C:plasma membrane"/>
    <property type="evidence" value="ECO:0007669"/>
    <property type="project" value="UniProtKB-SubCell"/>
</dbReference>
<protein>
    <recommendedName>
        <fullName evidence="10">Type II secretion system protein M</fullName>
        <shortName evidence="10">T2SS protein M</shortName>
    </recommendedName>
    <alternativeName>
        <fullName evidence="10">General secretion pathway protein M</fullName>
    </alternativeName>
</protein>
<evidence type="ECO:0000256" key="5">
    <source>
        <dbReference type="ARBA" id="ARBA00022519"/>
    </source>
</evidence>
<dbReference type="InterPro" id="IPR007690">
    <property type="entry name" value="T2SS_GspM"/>
</dbReference>
<evidence type="ECO:0000313" key="13">
    <source>
        <dbReference type="EMBL" id="AUH04438.1"/>
    </source>
</evidence>
<reference evidence="13" key="4">
    <citation type="submission" date="2017-11" db="EMBL/GenBank/DDBJ databases">
        <title>Complete genome sequence of Serratia sp. ATCC 39006.</title>
        <authorList>
            <person name="Hampton H.G."/>
            <person name="Jackson S.A."/>
            <person name="Jauregui R."/>
            <person name="Poulter G.T.M."/>
            <person name="Salmond G.P.C."/>
            <person name="Fineran P.C."/>
        </authorList>
    </citation>
    <scope>NUCLEOTIDE SEQUENCE</scope>
    <source>
        <strain evidence="13">ATCC 39006</strain>
    </source>
</reference>
<feature type="transmembrane region" description="Helical" evidence="11">
    <location>
        <begin position="17"/>
        <end position="36"/>
    </location>
</feature>
<dbReference type="GO" id="GO:0015627">
    <property type="term" value="C:type II protein secretion system complex"/>
    <property type="evidence" value="ECO:0007669"/>
    <property type="project" value="InterPro"/>
</dbReference>
<evidence type="ECO:0000313" key="15">
    <source>
        <dbReference type="Proteomes" id="UP000233778"/>
    </source>
</evidence>
<keyword evidence="8 11" id="KW-1133">Transmembrane helix</keyword>
<dbReference type="InterPro" id="IPR023229">
    <property type="entry name" value="T2SS_M_periplasmic_sf"/>
</dbReference>
<name>A0A2I5TIP7_SERS3</name>
<reference evidence="12 15" key="3">
    <citation type="submission" date="2017-11" db="EMBL/GenBank/DDBJ databases">
        <title>Complete genome sequence of Serratia sp. ATCC 39006 LacA.</title>
        <authorList>
            <person name="Hampton H.G."/>
            <person name="Jackson S.A."/>
            <person name="Jauregui R."/>
            <person name="Poulter G.T.M."/>
            <person name="Salmond G.P.C."/>
            <person name="Fineran P.C."/>
        </authorList>
    </citation>
    <scope>NUCLEOTIDE SEQUENCE [LARGE SCALE GENOMIC DNA]</scope>
    <source>
        <strain evidence="12 15">ATCC 39006</strain>
    </source>
</reference>
<dbReference type="KEGG" id="serq:CWC46_10065"/>
<evidence type="ECO:0000256" key="4">
    <source>
        <dbReference type="ARBA" id="ARBA00022475"/>
    </source>
</evidence>
<dbReference type="AlphaFoldDB" id="A0A2I5TIP7"/>
<keyword evidence="14" id="KW-1185">Reference proteome</keyword>
<evidence type="ECO:0000313" key="12">
    <source>
        <dbReference type="EMBL" id="AUH00119.1"/>
    </source>
</evidence>
<dbReference type="EMBL" id="CP025084">
    <property type="protein sequence ID" value="AUH04438.1"/>
    <property type="molecule type" value="Genomic_DNA"/>
</dbReference>
<sequence length="164" mass="18932">MNELRQRWQSMSLRERGLMLVCVGLVVLCLLYYLLWQPWQRQSQQWRRMIERERQTVSWMPKQAARLPTSRGLKPPVSGREVSLTVLIPQTAAQYGITIQRLQPQGNQVSVTLSRSDFNTLMRWLLELEQKNGVTTQVLDVAAVENSTGDVDVNRLLLERLKGG</sequence>
<dbReference type="Gene3D" id="3.30.1360.100">
    <property type="entry name" value="General secretion pathway protein M, EpsM"/>
    <property type="match status" value="1"/>
</dbReference>
<evidence type="ECO:0000256" key="6">
    <source>
        <dbReference type="ARBA" id="ARBA00022692"/>
    </source>
</evidence>
<evidence type="ECO:0000256" key="3">
    <source>
        <dbReference type="ARBA" id="ARBA00022448"/>
    </source>
</evidence>
<dbReference type="Proteomes" id="UP000233778">
    <property type="component" value="Chromosome"/>
</dbReference>
<gene>
    <name evidence="12" type="ORF">CWC46_10065</name>
    <name evidence="13" type="ORF">Ser39006_010070</name>
</gene>
<evidence type="ECO:0000256" key="2">
    <source>
        <dbReference type="ARBA" id="ARBA00010637"/>
    </source>
</evidence>
<dbReference type="STRING" id="104623.Ser39006_03455"/>
<evidence type="ECO:0000313" key="14">
    <source>
        <dbReference type="Proteomes" id="UP000017700"/>
    </source>
</evidence>
<evidence type="ECO:0000256" key="1">
    <source>
        <dbReference type="ARBA" id="ARBA00004377"/>
    </source>
</evidence>
<comment type="function">
    <text evidence="10">Inner membrane component of the type II secretion system required for the energy-dependent secretion of extracellular factors such as proteases and toxins from the periplasm.</text>
</comment>
<dbReference type="Proteomes" id="UP000017700">
    <property type="component" value="Chromosome"/>
</dbReference>
<proteinExistence type="inferred from homology"/>
<organism evidence="13 14">
    <name type="scientific">Serratia sp. (strain ATCC 39006)</name>
    <name type="common">Prodigiosinella confusarubida</name>
    <dbReference type="NCBI Taxonomy" id="104623"/>
    <lineage>
        <taxon>Bacteria</taxon>
        <taxon>Pseudomonadati</taxon>
        <taxon>Pseudomonadota</taxon>
        <taxon>Gammaproteobacteria</taxon>
        <taxon>Enterobacterales</taxon>
        <taxon>Pectobacteriaceae</taxon>
        <taxon>Prodigiosinella</taxon>
    </lineage>
</organism>
<dbReference type="PIRSF" id="PIRSF006291">
    <property type="entry name" value="GspM"/>
    <property type="match status" value="1"/>
</dbReference>
<keyword evidence="6 11" id="KW-0812">Transmembrane</keyword>
<evidence type="ECO:0000256" key="11">
    <source>
        <dbReference type="SAM" id="Phobius"/>
    </source>
</evidence>
<keyword evidence="4 10" id="KW-1003">Cell membrane</keyword>
<comment type="subcellular location">
    <subcellularLocation>
        <location evidence="1">Cell inner membrane</location>
        <topology evidence="1">Single-pass membrane protein</topology>
    </subcellularLocation>
</comment>
<reference evidence="13" key="2">
    <citation type="submission" date="2013-09" db="EMBL/GenBank/DDBJ databases">
        <authorList>
            <person name="Wang G."/>
            <person name="Yang Y."/>
            <person name="Su Y."/>
        </authorList>
    </citation>
    <scope>NUCLEOTIDE SEQUENCE</scope>
    <source>
        <strain evidence="13">ATCC 39006</strain>
    </source>
</reference>
<keyword evidence="9 10" id="KW-0472">Membrane</keyword>
<dbReference type="GO" id="GO:0015628">
    <property type="term" value="P:protein secretion by the type II secretion system"/>
    <property type="evidence" value="ECO:0007669"/>
    <property type="project" value="InterPro"/>
</dbReference>
<evidence type="ECO:0000256" key="8">
    <source>
        <dbReference type="ARBA" id="ARBA00022989"/>
    </source>
</evidence>
<accession>A0A2I5TIP7</accession>